<gene>
    <name evidence="2" type="ORF">DCAR_0727859</name>
</gene>
<evidence type="ECO:0000256" key="1">
    <source>
        <dbReference type="SAM" id="MobiDB-lite"/>
    </source>
</evidence>
<organism evidence="2 3">
    <name type="scientific">Daucus carota subsp. sativus</name>
    <name type="common">Carrot</name>
    <dbReference type="NCBI Taxonomy" id="79200"/>
    <lineage>
        <taxon>Eukaryota</taxon>
        <taxon>Viridiplantae</taxon>
        <taxon>Streptophyta</taxon>
        <taxon>Embryophyta</taxon>
        <taxon>Tracheophyta</taxon>
        <taxon>Spermatophyta</taxon>
        <taxon>Magnoliopsida</taxon>
        <taxon>eudicotyledons</taxon>
        <taxon>Gunneridae</taxon>
        <taxon>Pentapetalae</taxon>
        <taxon>asterids</taxon>
        <taxon>campanulids</taxon>
        <taxon>Apiales</taxon>
        <taxon>Apiaceae</taxon>
        <taxon>Apioideae</taxon>
        <taxon>Scandiceae</taxon>
        <taxon>Daucinae</taxon>
        <taxon>Daucus</taxon>
        <taxon>Daucus sect. Daucus</taxon>
    </lineage>
</organism>
<evidence type="ECO:0000313" key="3">
    <source>
        <dbReference type="Proteomes" id="UP000077755"/>
    </source>
</evidence>
<sequence>MEGLSEEDKKALRGSKFAPLPPPSRSTSSLSAPRLAHPGGPLKTNKGAALAKFLERKLQDPNALASINPQLLELAVKNAKETIRGGSSSSGRIVQHVNSFGDSEETSEMDYEPQVHTKKKENKKKSKNKIKNKKKKNKRQKVVLLVSCTSGMKKSLKTNHFY</sequence>
<dbReference type="Proteomes" id="UP000077755">
    <property type="component" value="Chromosome 7"/>
</dbReference>
<dbReference type="EMBL" id="CP093349">
    <property type="protein sequence ID" value="WOH08419.1"/>
    <property type="molecule type" value="Genomic_DNA"/>
</dbReference>
<feature type="region of interest" description="Disordered" evidence="1">
    <location>
        <begin position="83"/>
        <end position="143"/>
    </location>
</feature>
<dbReference type="PANTHER" id="PTHR37255">
    <property type="entry name" value="OS07G0669600 PROTEIN"/>
    <property type="match status" value="1"/>
</dbReference>
<accession>A0AAF1B6I5</accession>
<name>A0AAF1B6I5_DAUCS</name>
<dbReference type="PANTHER" id="PTHR37255:SF1">
    <property type="entry name" value="OS07G0669600 PROTEIN"/>
    <property type="match status" value="1"/>
</dbReference>
<feature type="compositionally biased region" description="Acidic residues" evidence="1">
    <location>
        <begin position="102"/>
        <end position="111"/>
    </location>
</feature>
<proteinExistence type="predicted"/>
<feature type="compositionally biased region" description="Basic and acidic residues" evidence="1">
    <location>
        <begin position="1"/>
        <end position="11"/>
    </location>
</feature>
<feature type="compositionally biased region" description="Basic residues" evidence="1">
    <location>
        <begin position="116"/>
        <end position="141"/>
    </location>
</feature>
<feature type="compositionally biased region" description="Low complexity" evidence="1">
    <location>
        <begin position="25"/>
        <end position="36"/>
    </location>
</feature>
<reference evidence="2" key="2">
    <citation type="submission" date="2022-03" db="EMBL/GenBank/DDBJ databases">
        <title>Draft title - Genomic analysis of global carrot germplasm unveils the trajectory of domestication and the origin of high carotenoid orange carrot.</title>
        <authorList>
            <person name="Iorizzo M."/>
            <person name="Ellison S."/>
            <person name="Senalik D."/>
            <person name="Macko-Podgorni A."/>
            <person name="Grzebelus D."/>
            <person name="Bostan H."/>
            <person name="Rolling W."/>
            <person name="Curaba J."/>
            <person name="Simon P."/>
        </authorList>
    </citation>
    <scope>NUCLEOTIDE SEQUENCE</scope>
    <source>
        <tissue evidence="2">Leaf</tissue>
    </source>
</reference>
<feature type="region of interest" description="Disordered" evidence="1">
    <location>
        <begin position="1"/>
        <end position="45"/>
    </location>
</feature>
<dbReference type="AlphaFoldDB" id="A0AAF1B6I5"/>
<keyword evidence="3" id="KW-1185">Reference proteome</keyword>
<reference evidence="2" key="1">
    <citation type="journal article" date="2016" name="Nat. Genet.">
        <title>A high-quality carrot genome assembly provides new insights into carotenoid accumulation and asterid genome evolution.</title>
        <authorList>
            <person name="Iorizzo M."/>
            <person name="Ellison S."/>
            <person name="Senalik D."/>
            <person name="Zeng P."/>
            <person name="Satapoomin P."/>
            <person name="Huang J."/>
            <person name="Bowman M."/>
            <person name="Iovene M."/>
            <person name="Sanseverino W."/>
            <person name="Cavagnaro P."/>
            <person name="Yildiz M."/>
            <person name="Macko-Podgorni A."/>
            <person name="Moranska E."/>
            <person name="Grzebelus E."/>
            <person name="Grzebelus D."/>
            <person name="Ashrafi H."/>
            <person name="Zheng Z."/>
            <person name="Cheng S."/>
            <person name="Spooner D."/>
            <person name="Van Deynze A."/>
            <person name="Simon P."/>
        </authorList>
    </citation>
    <scope>NUCLEOTIDE SEQUENCE</scope>
    <source>
        <tissue evidence="2">Leaf</tissue>
    </source>
</reference>
<evidence type="ECO:0000313" key="2">
    <source>
        <dbReference type="EMBL" id="WOH08419.1"/>
    </source>
</evidence>
<protein>
    <submittedName>
        <fullName evidence="2">Uncharacterized protein</fullName>
    </submittedName>
</protein>